<dbReference type="STRING" id="946122.A0A0C2XJX7"/>
<dbReference type="OrthoDB" id="1602884at2759"/>
<protein>
    <submittedName>
        <fullName evidence="3">Uncharacterized protein</fullName>
    </submittedName>
</protein>
<dbReference type="PANTHER" id="PTHR22847">
    <property type="entry name" value="WD40 REPEAT PROTEIN"/>
    <property type="match status" value="1"/>
</dbReference>
<evidence type="ECO:0000256" key="2">
    <source>
        <dbReference type="ARBA" id="ARBA00022737"/>
    </source>
</evidence>
<dbReference type="SUPFAM" id="SSF50998">
    <property type="entry name" value="Quinoprotein alcohol dehydrogenase-like"/>
    <property type="match status" value="1"/>
</dbReference>
<dbReference type="AlphaFoldDB" id="A0A0C2XJX7"/>
<gene>
    <name evidence="3" type="ORF">M378DRAFT_8044</name>
</gene>
<organism evidence="3 4">
    <name type="scientific">Amanita muscaria (strain Koide BX008)</name>
    <dbReference type="NCBI Taxonomy" id="946122"/>
    <lineage>
        <taxon>Eukaryota</taxon>
        <taxon>Fungi</taxon>
        <taxon>Dikarya</taxon>
        <taxon>Basidiomycota</taxon>
        <taxon>Agaricomycotina</taxon>
        <taxon>Agaricomycetes</taxon>
        <taxon>Agaricomycetidae</taxon>
        <taxon>Agaricales</taxon>
        <taxon>Pluteineae</taxon>
        <taxon>Amanitaceae</taxon>
        <taxon>Amanita</taxon>
    </lineage>
</organism>
<dbReference type="InParanoid" id="A0A0C2XJX7"/>
<dbReference type="HOGENOM" id="CLU_000288_6_19_1"/>
<dbReference type="PANTHER" id="PTHR22847:SF637">
    <property type="entry name" value="WD REPEAT DOMAIN 5B"/>
    <property type="match status" value="1"/>
</dbReference>
<dbReference type="EMBL" id="KN818226">
    <property type="protein sequence ID" value="KIL69388.1"/>
    <property type="molecule type" value="Genomic_DNA"/>
</dbReference>
<feature type="non-terminal residue" evidence="3">
    <location>
        <position position="678"/>
    </location>
</feature>
<dbReference type="SMART" id="SM00320">
    <property type="entry name" value="WD40"/>
    <property type="match status" value="9"/>
</dbReference>
<evidence type="ECO:0000313" key="4">
    <source>
        <dbReference type="Proteomes" id="UP000054549"/>
    </source>
</evidence>
<evidence type="ECO:0000313" key="3">
    <source>
        <dbReference type="EMBL" id="KIL69388.1"/>
    </source>
</evidence>
<dbReference type="InterPro" id="IPR015943">
    <property type="entry name" value="WD40/YVTN_repeat-like_dom_sf"/>
</dbReference>
<keyword evidence="4" id="KW-1185">Reference proteome</keyword>
<sequence length="678" mass="74191">MNGLEKFADEQMLYWFEVLSLMGQFDLAHGSIVAVLKLLTSTSSDLHRLLKDALHFIAKFHKLIKRSALHTYYSALPFTPTYNLLHRRYIKEVEHNICGIQGGPEKWNALIANLGHEERVQVVRFSLDGTLLVSYSDGYVDYDDIHKQGKLRIWDAATGTPISTITGHRFAATNDFSTVASFEDKTIMFSNMNGSPNGTMFTTCSAIRGLTLSSESGRVAAALSDGTVWLWDSGNAELIDSFQSFDGSEDNTNQPKFSPTGTRLAYSSAKGIVKLRDGMSGKFIADLQCGLNHEFEFSGDGSRIASVSYNDNLRLWNSQSGGLIAAIANVRWRCFAISANGSLLATADHCQDKVTLWSENGDHLAEIKVLQVCMLRSLDFSRDNILAIATFSDVELYNVKTHSSIHKLHFGRFDKALALSPDCTRLAVDDYEGNVNLWDIGIDASDSEGNATAVTALTLSRDCSRLACGFENALGFGPDGGLFASGSNEWDGGTIKLWNGKDGSLRGTLKAPSGLGAVALSDSVLVAAGDGGVTLWSFDTLSLIHTFTESSYEMPTLSIAENHALIAVAHHGGVSLLNAEHHRTITTFDVRGGIHAMAFLPDNQQLVAQSRNGVFLSFNLINKHIMKGATLEHLIQLPNISLWHGLPILHCLDNEQHYFTASQHKSPVPVLWIPRHIP</sequence>
<dbReference type="InterPro" id="IPR011047">
    <property type="entry name" value="Quinoprotein_ADH-like_sf"/>
</dbReference>
<reference evidence="3 4" key="1">
    <citation type="submission" date="2014-04" db="EMBL/GenBank/DDBJ databases">
        <title>Evolutionary Origins and Diversification of the Mycorrhizal Mutualists.</title>
        <authorList>
            <consortium name="DOE Joint Genome Institute"/>
            <consortium name="Mycorrhizal Genomics Consortium"/>
            <person name="Kohler A."/>
            <person name="Kuo A."/>
            <person name="Nagy L.G."/>
            <person name="Floudas D."/>
            <person name="Copeland A."/>
            <person name="Barry K.W."/>
            <person name="Cichocki N."/>
            <person name="Veneault-Fourrey C."/>
            <person name="LaButti K."/>
            <person name="Lindquist E.A."/>
            <person name="Lipzen A."/>
            <person name="Lundell T."/>
            <person name="Morin E."/>
            <person name="Murat C."/>
            <person name="Riley R."/>
            <person name="Ohm R."/>
            <person name="Sun H."/>
            <person name="Tunlid A."/>
            <person name="Henrissat B."/>
            <person name="Grigoriev I.V."/>
            <person name="Hibbett D.S."/>
            <person name="Martin F."/>
        </authorList>
    </citation>
    <scope>NUCLEOTIDE SEQUENCE [LARGE SCALE GENOMIC DNA]</scope>
    <source>
        <strain evidence="3 4">Koide BX008</strain>
    </source>
</reference>
<dbReference type="Pfam" id="PF00400">
    <property type="entry name" value="WD40"/>
    <property type="match status" value="1"/>
</dbReference>
<keyword evidence="1" id="KW-0853">WD repeat</keyword>
<dbReference type="Gene3D" id="2.130.10.10">
    <property type="entry name" value="YVTN repeat-like/Quinoprotein amine dehydrogenase"/>
    <property type="match status" value="5"/>
</dbReference>
<name>A0A0C2XJX7_AMAMK</name>
<dbReference type="GO" id="GO:1990234">
    <property type="term" value="C:transferase complex"/>
    <property type="evidence" value="ECO:0007669"/>
    <property type="project" value="UniProtKB-ARBA"/>
</dbReference>
<dbReference type="InterPro" id="IPR001680">
    <property type="entry name" value="WD40_rpt"/>
</dbReference>
<keyword evidence="2" id="KW-0677">Repeat</keyword>
<evidence type="ECO:0000256" key="1">
    <source>
        <dbReference type="ARBA" id="ARBA00022574"/>
    </source>
</evidence>
<dbReference type="SUPFAM" id="SSF82171">
    <property type="entry name" value="DPP6 N-terminal domain-like"/>
    <property type="match status" value="1"/>
</dbReference>
<accession>A0A0C2XJX7</accession>
<proteinExistence type="predicted"/>
<dbReference type="Proteomes" id="UP000054549">
    <property type="component" value="Unassembled WGS sequence"/>
</dbReference>